<sequence length="897" mass="102767">MKELQNTHDLRLPDWGPYTKQYIGISHISDQARGLRFDLSLMPGFYRRKMDIPSVLWESGYHPWEATPDYSYYAHRHELEWKDQVYTDISFSKVDDDSRLVRASLVNRTEHPQNLVLHWMASLHPPRLPGHGQTHIFAEAQLPEGAVWMDALEYKELTFARPRPADGLGYDGFLRGEFRGQHWTGGSAIGQGFGADKGDILVYEWTSSRDLHNGLFLARYKADHDGELRITIQNCAYYLPLEKTNEAITAQIDIGQLPAGDYLIEICSTGTGAIDFDGFTLIEEQERNAVAFPDIPWQTEPERLEGPVPGSLILRYPDSPYHYGLMWDYDDVEIRTYKNDELDRFARHTVHNHVDEVLLGNDKGHYTNIFMRPIHVLPQSSKVLHGMVCSGSYEDVTQKLLSFRLASTHCESIYQAARLGLERPASYETGDPYAFGQQLMRATLLTNTVFPVYTKRSYIRHSTPGRWWDSLYTWDSGFIGLGFSELDVQRAVDCLNAYMTEPGDTQAAFIHHGSPVPVQHYLFLELWNRTRSPALLDHFYTRLRQYYRFLSGKIQGSTTSSMRSDLLKTWDYFYNSGGWDDYPPQKHVHFEGLKATVSPIITTSQAIRTAKILKMAATMRSEWQPDMAEYDADIHRWSEALERYAWDEEAGYYGYVVHDEQGVPLHILRHESGANYNMGMDGLYPLVAGVCSRERAERLIAALFDEKRCWTSIGLSTVDQSAPYYRADGYWNGAVWMPHQWFFWKTMLDLGHADLANLIATTALDLWQRETELTYNCFEHFIVQTGRGAGWHHFGGLSAPVLNWFAAYYEIGKVSTGFNVWMISQQVNEDCTEFQAKFHYGASSQQPFNMLVNMSLDQHYAVEGIGCAVQAVVRESGGLELRIENCQPQASIWIKAI</sequence>
<dbReference type="Gene3D" id="1.50.10.10">
    <property type="match status" value="1"/>
</dbReference>
<evidence type="ECO:0000256" key="2">
    <source>
        <dbReference type="ARBA" id="ARBA00022801"/>
    </source>
</evidence>
<dbReference type="InterPro" id="IPR004888">
    <property type="entry name" value="Glycoside_hydrolase_63"/>
</dbReference>
<dbReference type="Proteomes" id="UP001267290">
    <property type="component" value="Unassembled WGS sequence"/>
</dbReference>
<comment type="similarity">
    <text evidence="1">Belongs to the glycosyl hydrolase 63 family.</text>
</comment>
<dbReference type="InterPro" id="IPR008928">
    <property type="entry name" value="6-hairpin_glycosidase_sf"/>
</dbReference>
<reference evidence="5 6" key="1">
    <citation type="submission" date="2023-07" db="EMBL/GenBank/DDBJ databases">
        <title>Sorghum-associated microbial communities from plants grown in Nebraska, USA.</title>
        <authorList>
            <person name="Schachtman D."/>
        </authorList>
    </citation>
    <scope>NUCLEOTIDE SEQUENCE [LARGE SCALE GENOMIC DNA]</scope>
    <source>
        <strain evidence="5 6">CC258</strain>
    </source>
</reference>
<organism evidence="5 6">
    <name type="scientific">Paenibacillus qinlingensis</name>
    <dbReference type="NCBI Taxonomy" id="1837343"/>
    <lineage>
        <taxon>Bacteria</taxon>
        <taxon>Bacillati</taxon>
        <taxon>Bacillota</taxon>
        <taxon>Bacilli</taxon>
        <taxon>Bacillales</taxon>
        <taxon>Paenibacillaceae</taxon>
        <taxon>Paenibacillus</taxon>
    </lineage>
</organism>
<dbReference type="SUPFAM" id="SSF48208">
    <property type="entry name" value="Six-hairpin glycosidases"/>
    <property type="match status" value="1"/>
</dbReference>
<accession>A0ABU1NNP4</accession>
<keyword evidence="2" id="KW-0378">Hydrolase</keyword>
<dbReference type="RefSeq" id="WP_310222802.1">
    <property type="nucleotide sequence ID" value="NZ_JAVDSB010000001.1"/>
</dbReference>
<evidence type="ECO:0000259" key="4">
    <source>
        <dbReference type="Pfam" id="PF22422"/>
    </source>
</evidence>
<comment type="caution">
    <text evidence="5">The sequence shown here is derived from an EMBL/GenBank/DDBJ whole genome shotgun (WGS) entry which is preliminary data.</text>
</comment>
<evidence type="ECO:0000256" key="1">
    <source>
        <dbReference type="ARBA" id="ARBA00010833"/>
    </source>
</evidence>
<name>A0ABU1NNP4_9BACL</name>
<gene>
    <name evidence="5" type="ORF">J2736_000282</name>
</gene>
<dbReference type="InterPro" id="IPR054491">
    <property type="entry name" value="MGH1-like_GH"/>
</dbReference>
<dbReference type="PANTHER" id="PTHR10412">
    <property type="entry name" value="MANNOSYL-OLIGOSACCHARIDE GLUCOSIDASE"/>
    <property type="match status" value="1"/>
</dbReference>
<keyword evidence="3" id="KW-0326">Glycosidase</keyword>
<dbReference type="Pfam" id="PF22422">
    <property type="entry name" value="MGH1-like_GH"/>
    <property type="match status" value="1"/>
</dbReference>
<dbReference type="EMBL" id="JAVDSB010000001">
    <property type="protein sequence ID" value="MDR6549099.1"/>
    <property type="molecule type" value="Genomic_DNA"/>
</dbReference>
<evidence type="ECO:0000256" key="3">
    <source>
        <dbReference type="ARBA" id="ARBA00023295"/>
    </source>
</evidence>
<dbReference type="PANTHER" id="PTHR10412:SF11">
    <property type="entry name" value="MANNOSYL-OLIGOSACCHARIDE GLUCOSIDASE"/>
    <property type="match status" value="1"/>
</dbReference>
<dbReference type="InterPro" id="IPR012341">
    <property type="entry name" value="6hp_glycosidase-like_sf"/>
</dbReference>
<keyword evidence="6" id="KW-1185">Reference proteome</keyword>
<proteinExistence type="inferred from homology"/>
<evidence type="ECO:0000313" key="5">
    <source>
        <dbReference type="EMBL" id="MDR6549099.1"/>
    </source>
</evidence>
<protein>
    <recommendedName>
        <fullName evidence="4">Mannosylglycerate hydrolase MGH1-like glycoside hydrolase domain-containing protein</fullName>
    </recommendedName>
</protein>
<evidence type="ECO:0000313" key="6">
    <source>
        <dbReference type="Proteomes" id="UP001267290"/>
    </source>
</evidence>
<feature type="domain" description="Mannosylglycerate hydrolase MGH1-like glycoside hydrolase" evidence="4">
    <location>
        <begin position="473"/>
        <end position="794"/>
    </location>
</feature>